<feature type="domain" description="GmrSD restriction endonucleases N-terminal" evidence="1">
    <location>
        <begin position="62"/>
        <end position="220"/>
    </location>
</feature>
<comment type="caution">
    <text evidence="2">The sequence shown here is derived from an EMBL/GenBank/DDBJ whole genome shotgun (WGS) entry which is preliminary data.</text>
</comment>
<dbReference type="PANTHER" id="PTHR39639:SF1">
    <property type="entry name" value="DUF262 DOMAIN-CONTAINING PROTEIN"/>
    <property type="match status" value="1"/>
</dbReference>
<evidence type="ECO:0000313" key="2">
    <source>
        <dbReference type="EMBL" id="MDI4649584.1"/>
    </source>
</evidence>
<sequence length="419" mass="48968">MEQRGNSYQLDLFSLEDMEIEELSNINDVSMDEQEDESDLNISRLENLSQVVVTGTDWTTETILNQLKKGNIILDPKYQRRDAWSIKHKSRFIESLFLGMPIPQIMLAELKNARGKYLVIDGKQRLLSLRQFAAGTDEQEGFAQLKLRGLELKSEFNGLSYVDIEEQGLYPEEIAAFQNQTIRTVVVKNWTDEEFLYLLFLRLNTGSVKLSPQELRQALHPGGFVDFADDFTSRSELLKNVLKLKKPDFRMRDVEIFIRYFAFKFFLTDYAGDMKKFLDVTCERLNEIWKRKSSIIEDEALAFEKAIETTRDIFGAEVAFKKWKNGKFESKFNRTVFDIMLYYFSDNALAEKALQKKNEIVRSFVDVCENDSEFLTSLETTTKTIHATWKRYETWARILQGVLETPIRIPKLEENRIVF</sequence>
<protein>
    <submittedName>
        <fullName evidence="2">DUF262 domain-containing protein</fullName>
    </submittedName>
</protein>
<keyword evidence="3" id="KW-1185">Reference proteome</keyword>
<dbReference type="EMBL" id="JAGRPV010000001">
    <property type="protein sequence ID" value="MDI4649584.1"/>
    <property type="molecule type" value="Genomic_DNA"/>
</dbReference>
<dbReference type="Proteomes" id="UP001161691">
    <property type="component" value="Unassembled WGS sequence"/>
</dbReference>
<proteinExistence type="predicted"/>
<name>A0ABT6TUI4_9BACL</name>
<evidence type="ECO:0000259" key="1">
    <source>
        <dbReference type="Pfam" id="PF03235"/>
    </source>
</evidence>
<organism evidence="2 3">
    <name type="scientific">Cohnella hashimotonis</name>
    <dbReference type="NCBI Taxonomy" id="2826895"/>
    <lineage>
        <taxon>Bacteria</taxon>
        <taxon>Bacillati</taxon>
        <taxon>Bacillota</taxon>
        <taxon>Bacilli</taxon>
        <taxon>Bacillales</taxon>
        <taxon>Paenibacillaceae</taxon>
        <taxon>Cohnella</taxon>
    </lineage>
</organism>
<accession>A0ABT6TUI4</accession>
<dbReference type="RefSeq" id="WP_282912201.1">
    <property type="nucleotide sequence ID" value="NZ_JAGRPV010000001.1"/>
</dbReference>
<evidence type="ECO:0000313" key="3">
    <source>
        <dbReference type="Proteomes" id="UP001161691"/>
    </source>
</evidence>
<reference evidence="2" key="1">
    <citation type="submission" date="2023-04" db="EMBL/GenBank/DDBJ databases">
        <title>Comparative genomic analysis of Cohnella hashimotonis sp. nov., isolated from the International Space Station.</title>
        <authorList>
            <person name="Venkateswaran K."/>
            <person name="Simpson A."/>
        </authorList>
    </citation>
    <scope>NUCLEOTIDE SEQUENCE</scope>
    <source>
        <strain evidence="2">F6_2S_P_1</strain>
    </source>
</reference>
<dbReference type="Pfam" id="PF03235">
    <property type="entry name" value="GmrSD_N"/>
    <property type="match status" value="1"/>
</dbReference>
<gene>
    <name evidence="2" type="ORF">KB449_31940</name>
</gene>
<dbReference type="PANTHER" id="PTHR39639">
    <property type="entry name" value="CHROMOSOME 16, WHOLE GENOME SHOTGUN SEQUENCE"/>
    <property type="match status" value="1"/>
</dbReference>
<dbReference type="InterPro" id="IPR004919">
    <property type="entry name" value="GmrSD_N"/>
</dbReference>